<dbReference type="EMBL" id="KV014977">
    <property type="protein sequence ID" value="KZV21051.1"/>
    <property type="molecule type" value="Genomic_DNA"/>
</dbReference>
<protein>
    <submittedName>
        <fullName evidence="1">Uncharacterized protein</fullName>
    </submittedName>
</protein>
<keyword evidence="2" id="KW-1185">Reference proteome</keyword>
<dbReference type="AlphaFoldDB" id="A0A2Z7AH15"/>
<proteinExistence type="predicted"/>
<organism evidence="1 2">
    <name type="scientific">Dorcoceras hygrometricum</name>
    <dbReference type="NCBI Taxonomy" id="472368"/>
    <lineage>
        <taxon>Eukaryota</taxon>
        <taxon>Viridiplantae</taxon>
        <taxon>Streptophyta</taxon>
        <taxon>Embryophyta</taxon>
        <taxon>Tracheophyta</taxon>
        <taxon>Spermatophyta</taxon>
        <taxon>Magnoliopsida</taxon>
        <taxon>eudicotyledons</taxon>
        <taxon>Gunneridae</taxon>
        <taxon>Pentapetalae</taxon>
        <taxon>asterids</taxon>
        <taxon>lamiids</taxon>
        <taxon>Lamiales</taxon>
        <taxon>Gesneriaceae</taxon>
        <taxon>Didymocarpoideae</taxon>
        <taxon>Trichosporeae</taxon>
        <taxon>Loxocarpinae</taxon>
        <taxon>Dorcoceras</taxon>
    </lineage>
</organism>
<evidence type="ECO:0000313" key="2">
    <source>
        <dbReference type="Proteomes" id="UP000250235"/>
    </source>
</evidence>
<sequence>MLLTADCDDITADVIIADPFSRFLSTADGDDITADVIIAAHSFLQDMLTSWLLILDFFQPAMLTSSLRNS</sequence>
<accession>A0A2Z7AH15</accession>
<dbReference type="Proteomes" id="UP000250235">
    <property type="component" value="Unassembled WGS sequence"/>
</dbReference>
<evidence type="ECO:0000313" key="1">
    <source>
        <dbReference type="EMBL" id="KZV21051.1"/>
    </source>
</evidence>
<reference evidence="1 2" key="1">
    <citation type="journal article" date="2015" name="Proc. Natl. Acad. Sci. U.S.A.">
        <title>The resurrection genome of Boea hygrometrica: A blueprint for survival of dehydration.</title>
        <authorList>
            <person name="Xiao L."/>
            <person name="Yang G."/>
            <person name="Zhang L."/>
            <person name="Yang X."/>
            <person name="Zhao S."/>
            <person name="Ji Z."/>
            <person name="Zhou Q."/>
            <person name="Hu M."/>
            <person name="Wang Y."/>
            <person name="Chen M."/>
            <person name="Xu Y."/>
            <person name="Jin H."/>
            <person name="Xiao X."/>
            <person name="Hu G."/>
            <person name="Bao F."/>
            <person name="Hu Y."/>
            <person name="Wan P."/>
            <person name="Li L."/>
            <person name="Deng X."/>
            <person name="Kuang T."/>
            <person name="Xiang C."/>
            <person name="Zhu J.K."/>
            <person name="Oliver M.J."/>
            <person name="He Y."/>
        </authorList>
    </citation>
    <scope>NUCLEOTIDE SEQUENCE [LARGE SCALE GENOMIC DNA]</scope>
    <source>
        <strain evidence="2">cv. XS01</strain>
    </source>
</reference>
<gene>
    <name evidence="1" type="ORF">F511_31547</name>
</gene>
<name>A0A2Z7AH15_9LAMI</name>